<dbReference type="SUPFAM" id="SSF54637">
    <property type="entry name" value="Thioesterase/thiol ester dehydrase-isomerase"/>
    <property type="match status" value="1"/>
</dbReference>
<reference evidence="1" key="1">
    <citation type="submission" date="2020-08" db="EMBL/GenBank/DDBJ databases">
        <title>Whole genome shotgun sequence of Actinocatenispora sera NBRC 101916.</title>
        <authorList>
            <person name="Komaki H."/>
            <person name="Tamura T."/>
        </authorList>
    </citation>
    <scope>NUCLEOTIDE SEQUENCE</scope>
    <source>
        <strain evidence="1">NBRC 101916</strain>
    </source>
</reference>
<dbReference type="Pfam" id="PF13279">
    <property type="entry name" value="4HBT_2"/>
    <property type="match status" value="1"/>
</dbReference>
<accession>A0A810L947</accession>
<evidence type="ECO:0000313" key="1">
    <source>
        <dbReference type="EMBL" id="BCJ31405.1"/>
    </source>
</evidence>
<dbReference type="EMBL" id="AP023354">
    <property type="protein sequence ID" value="BCJ31405.1"/>
    <property type="molecule type" value="Genomic_DNA"/>
</dbReference>
<sequence length="135" mass="14967">MRARHRAQVHWSDPDMLGHLNHARYLTLFEDARMAMLASSPAGYAGAPGGRGFIAARVAVDYLSAVTYRPGLLLDIDTWVGKIGSSSWTLLAEMCDGPTPMARCECVLVGYDYDTARSRPLEPDERDFLGRYLES</sequence>
<organism evidence="1 2">
    <name type="scientific">Actinocatenispora sera</name>
    <dbReference type="NCBI Taxonomy" id="390989"/>
    <lineage>
        <taxon>Bacteria</taxon>
        <taxon>Bacillati</taxon>
        <taxon>Actinomycetota</taxon>
        <taxon>Actinomycetes</taxon>
        <taxon>Micromonosporales</taxon>
        <taxon>Micromonosporaceae</taxon>
        <taxon>Actinocatenispora</taxon>
    </lineage>
</organism>
<evidence type="ECO:0000313" key="2">
    <source>
        <dbReference type="Proteomes" id="UP000680750"/>
    </source>
</evidence>
<dbReference type="Proteomes" id="UP000680750">
    <property type="component" value="Chromosome"/>
</dbReference>
<protein>
    <submittedName>
        <fullName evidence="1">Thioesterase</fullName>
    </submittedName>
</protein>
<dbReference type="InterPro" id="IPR029069">
    <property type="entry name" value="HotDog_dom_sf"/>
</dbReference>
<gene>
    <name evidence="1" type="ORF">Asera_55130</name>
</gene>
<name>A0A810L947_9ACTN</name>
<dbReference type="Gene3D" id="3.10.129.10">
    <property type="entry name" value="Hotdog Thioesterase"/>
    <property type="match status" value="1"/>
</dbReference>
<dbReference type="CDD" id="cd00586">
    <property type="entry name" value="4HBT"/>
    <property type="match status" value="1"/>
</dbReference>
<dbReference type="RefSeq" id="WP_030444300.1">
    <property type="nucleotide sequence ID" value="NZ_AP023354.1"/>
</dbReference>
<dbReference type="KEGG" id="aser:Asera_55130"/>
<dbReference type="OrthoDB" id="9799036at2"/>
<dbReference type="AlphaFoldDB" id="A0A810L947"/>
<proteinExistence type="predicted"/>
<keyword evidence="2" id="KW-1185">Reference proteome</keyword>